<dbReference type="UniPathway" id="UPA00556"/>
<keyword evidence="3" id="KW-0812">Transmembrane</keyword>
<evidence type="ECO:0000313" key="6">
    <source>
        <dbReference type="Proteomes" id="UP000255277"/>
    </source>
</evidence>
<dbReference type="NCBIfam" id="TIGR04092">
    <property type="entry name" value="LTA_DltD"/>
    <property type="match status" value="1"/>
</dbReference>
<dbReference type="InterPro" id="IPR023896">
    <property type="entry name" value="LTA_DltD"/>
</dbReference>
<dbReference type="GO" id="GO:0070395">
    <property type="term" value="P:lipoteichoic acid biosynthetic process"/>
    <property type="evidence" value="ECO:0007669"/>
    <property type="project" value="UniProtKB-UniRule"/>
</dbReference>
<reference evidence="5 6" key="1">
    <citation type="submission" date="2018-06" db="EMBL/GenBank/DDBJ databases">
        <authorList>
            <consortium name="Pathogen Informatics"/>
            <person name="Doyle S."/>
        </authorList>
    </citation>
    <scope>NUCLEOTIDE SEQUENCE [LARGE SCALE GENOMIC DNA]</scope>
    <source>
        <strain evidence="5 6">NCTC12195</strain>
    </source>
</reference>
<dbReference type="Proteomes" id="UP000255277">
    <property type="component" value="Unassembled WGS sequence"/>
</dbReference>
<keyword evidence="7" id="KW-1185">Reference proteome</keyword>
<gene>
    <name evidence="5" type="primary">dltD</name>
    <name evidence="5" type="ORF">NCTC12195_01696</name>
    <name evidence="4" type="ORF">SGA02_04860</name>
</gene>
<evidence type="ECO:0000256" key="2">
    <source>
        <dbReference type="SAM" id="MobiDB-lite"/>
    </source>
</evidence>
<organism evidence="5 6">
    <name type="scientific">Staphylococcus gallinarum</name>
    <dbReference type="NCBI Taxonomy" id="1293"/>
    <lineage>
        <taxon>Bacteria</taxon>
        <taxon>Bacillati</taxon>
        <taxon>Bacillota</taxon>
        <taxon>Bacilli</taxon>
        <taxon>Bacillales</taxon>
        <taxon>Staphylococcaceae</taxon>
        <taxon>Staphylococcus</taxon>
    </lineage>
</organism>
<keyword evidence="3" id="KW-1133">Transmembrane helix</keyword>
<sequence>MKLKAFIPIIVSLILFGVFLILPASWFTGLINNKTLQEQRLNITDQVLKGTQIQDKMYKSDKYYPIYGSSELGKDDPFNPGLLLDDKKKAPMQPFLIGTGGSTDLVNAVEAASQFQNLKGKKMAFIISPQWFTNNGLTNVNFKARISDAQVNQLFQQSGMSDKLKQRYADRLSKFKDVKNKYYLKEMKKHPNKVKDNYLSSFKAQQLMKIEAIKSIFPAKPSPLSQVKPIDSKNKSWKDLSKEAEKLGKDSTKTNKYGIRDEYWKLINSHKRKINRDYEFNVNSPEFQDLALFVDTMNEAGADVQYIILPSNGKWYDRIGIKQDRRQKVYDKINNTITQRGGSVYNMTDKDYEPYVISDAVHVGWKGWVYISEQIAHHMKGETHHHKHHKPDDNAPVQHNNKAPSVS</sequence>
<dbReference type="AlphaFoldDB" id="A0A0D0SKI5"/>
<dbReference type="STRING" id="1293.SH09_11355"/>
<evidence type="ECO:0000313" key="4">
    <source>
        <dbReference type="EMBL" id="GEQ04658.1"/>
    </source>
</evidence>
<evidence type="ECO:0000256" key="1">
    <source>
        <dbReference type="PIRNR" id="PIRNR021438"/>
    </source>
</evidence>
<comment type="pathway">
    <text evidence="1">Cell wall biogenesis; lipoteichoic acid biosynthesis.</text>
</comment>
<accession>A0A0D0SKI5</accession>
<dbReference type="OrthoDB" id="1700484at2"/>
<dbReference type="RefSeq" id="WP_042739762.1">
    <property type="nucleotide sequence ID" value="NZ_BKAX01000001.1"/>
</dbReference>
<name>A0A0D0SKI5_STAGA</name>
<comment type="similarity">
    <text evidence="1">Belongs to the DltD family.</text>
</comment>
<dbReference type="PIRSF" id="PIRSF021438">
    <property type="entry name" value="DltD"/>
    <property type="match status" value="1"/>
</dbReference>
<evidence type="ECO:0000256" key="3">
    <source>
        <dbReference type="SAM" id="Phobius"/>
    </source>
</evidence>
<dbReference type="EMBL" id="BKAX01000001">
    <property type="protein sequence ID" value="GEQ04658.1"/>
    <property type="molecule type" value="Genomic_DNA"/>
</dbReference>
<reference evidence="4 7" key="2">
    <citation type="submission" date="2019-07" db="EMBL/GenBank/DDBJ databases">
        <title>Whole genome shotgun sequence of Staphylococcus gallinarum NBRC 109767.</title>
        <authorList>
            <person name="Hosoyama A."/>
            <person name="Uohara A."/>
            <person name="Ohji S."/>
            <person name="Ichikawa N."/>
        </authorList>
    </citation>
    <scope>NUCLEOTIDE SEQUENCE [LARGE SCALE GENOMIC DNA]</scope>
    <source>
        <strain evidence="4 7">NBRC 109767</strain>
    </source>
</reference>
<dbReference type="Pfam" id="PF04914">
    <property type="entry name" value="DltD"/>
    <property type="match status" value="1"/>
</dbReference>
<feature type="transmembrane region" description="Helical" evidence="3">
    <location>
        <begin position="6"/>
        <end position="31"/>
    </location>
</feature>
<proteinExistence type="inferred from homology"/>
<dbReference type="PANTHER" id="PTHR40039:SF1">
    <property type="entry name" value="PROTEIN DLTD"/>
    <property type="match status" value="1"/>
</dbReference>
<keyword evidence="1" id="KW-1003">Cell membrane</keyword>
<feature type="region of interest" description="Disordered" evidence="2">
    <location>
        <begin position="380"/>
        <end position="407"/>
    </location>
</feature>
<dbReference type="InterPro" id="IPR006998">
    <property type="entry name" value="DltD"/>
</dbReference>
<dbReference type="Proteomes" id="UP000321057">
    <property type="component" value="Unassembled WGS sequence"/>
</dbReference>
<dbReference type="GO" id="GO:0005886">
    <property type="term" value="C:plasma membrane"/>
    <property type="evidence" value="ECO:0007669"/>
    <property type="project" value="UniProtKB-UniRule"/>
</dbReference>
<dbReference type="EMBL" id="UHDK01000001">
    <property type="protein sequence ID" value="SUM32254.1"/>
    <property type="molecule type" value="Genomic_DNA"/>
</dbReference>
<feature type="compositionally biased region" description="Polar residues" evidence="2">
    <location>
        <begin position="397"/>
        <end position="407"/>
    </location>
</feature>
<evidence type="ECO:0000313" key="5">
    <source>
        <dbReference type="EMBL" id="SUM32254.1"/>
    </source>
</evidence>
<dbReference type="PANTHER" id="PTHR40039">
    <property type="entry name" value="PROTEIN DLTD"/>
    <property type="match status" value="1"/>
</dbReference>
<protein>
    <recommendedName>
        <fullName evidence="1">Protein DltD</fullName>
    </recommendedName>
</protein>
<keyword evidence="1 3" id="KW-0472">Membrane</keyword>
<evidence type="ECO:0000313" key="7">
    <source>
        <dbReference type="Proteomes" id="UP000321057"/>
    </source>
</evidence>